<evidence type="ECO:0000256" key="1">
    <source>
        <dbReference type="SAM" id="MobiDB-lite"/>
    </source>
</evidence>
<keyword evidence="3" id="KW-1185">Reference proteome</keyword>
<accession>A0ABQ6IAU9</accession>
<evidence type="ECO:0000313" key="3">
    <source>
        <dbReference type="Proteomes" id="UP001157125"/>
    </source>
</evidence>
<protein>
    <submittedName>
        <fullName evidence="2">Uncharacterized protein</fullName>
    </submittedName>
</protein>
<gene>
    <name evidence="2" type="ORF">GCM10025876_03060</name>
</gene>
<proteinExistence type="predicted"/>
<feature type="region of interest" description="Disordered" evidence="1">
    <location>
        <begin position="127"/>
        <end position="150"/>
    </location>
</feature>
<feature type="compositionally biased region" description="Basic and acidic residues" evidence="1">
    <location>
        <begin position="90"/>
        <end position="103"/>
    </location>
</feature>
<evidence type="ECO:0000313" key="2">
    <source>
        <dbReference type="EMBL" id="GMA34102.1"/>
    </source>
</evidence>
<feature type="region of interest" description="Disordered" evidence="1">
    <location>
        <begin position="162"/>
        <end position="233"/>
    </location>
</feature>
<dbReference type="EMBL" id="BSUN01000001">
    <property type="protein sequence ID" value="GMA34102.1"/>
    <property type="molecule type" value="Genomic_DNA"/>
</dbReference>
<feature type="compositionally biased region" description="Basic and acidic residues" evidence="1">
    <location>
        <begin position="52"/>
        <end position="61"/>
    </location>
</feature>
<feature type="compositionally biased region" description="Basic and acidic residues" evidence="1">
    <location>
        <begin position="164"/>
        <end position="180"/>
    </location>
</feature>
<organism evidence="2 3">
    <name type="scientific">Demequina litorisediminis</name>
    <dbReference type="NCBI Taxonomy" id="1849022"/>
    <lineage>
        <taxon>Bacteria</taxon>
        <taxon>Bacillati</taxon>
        <taxon>Actinomycetota</taxon>
        <taxon>Actinomycetes</taxon>
        <taxon>Micrococcales</taxon>
        <taxon>Demequinaceae</taxon>
        <taxon>Demequina</taxon>
    </lineage>
</organism>
<reference evidence="3" key="1">
    <citation type="journal article" date="2019" name="Int. J. Syst. Evol. Microbiol.">
        <title>The Global Catalogue of Microorganisms (GCM) 10K type strain sequencing project: providing services to taxonomists for standard genome sequencing and annotation.</title>
        <authorList>
            <consortium name="The Broad Institute Genomics Platform"/>
            <consortium name="The Broad Institute Genome Sequencing Center for Infectious Disease"/>
            <person name="Wu L."/>
            <person name="Ma J."/>
        </authorList>
    </citation>
    <scope>NUCLEOTIDE SEQUENCE [LARGE SCALE GENOMIC DNA]</scope>
    <source>
        <strain evidence="3">NBRC 112299</strain>
    </source>
</reference>
<sequence length="233" mass="24553">MVTEVGGDVDVGACRRCIGQEGIAGAAADGHGRDEGAKVSRDAHTVRGGRKPVGDPARELVEGEGSVQDTDAPGALSAIRRGGHQRHGRAHAESVGEGFRDSPGRVVGVGVGVKESDAVRDELVNHRALGRGHREQVRAPQQKRVMGDDQVGVDVDGLLHHGKRGVDREQDTRDRGRRVADGQPVDVPSFGESRRESGVEEFADVCDRGHGDNATGVRGRRAPPGAPMSQRAA</sequence>
<feature type="compositionally biased region" description="Basic and acidic residues" evidence="1">
    <location>
        <begin position="30"/>
        <end position="45"/>
    </location>
</feature>
<feature type="region of interest" description="Disordered" evidence="1">
    <location>
        <begin position="22"/>
        <end position="105"/>
    </location>
</feature>
<dbReference type="Proteomes" id="UP001157125">
    <property type="component" value="Unassembled WGS sequence"/>
</dbReference>
<comment type="caution">
    <text evidence="2">The sequence shown here is derived from an EMBL/GenBank/DDBJ whole genome shotgun (WGS) entry which is preliminary data.</text>
</comment>
<name>A0ABQ6IAU9_9MICO</name>